<organism evidence="4 5">
    <name type="scientific">Zalophus californianus</name>
    <name type="common">California sealion</name>
    <dbReference type="NCBI Taxonomy" id="9704"/>
    <lineage>
        <taxon>Eukaryota</taxon>
        <taxon>Metazoa</taxon>
        <taxon>Chordata</taxon>
        <taxon>Craniata</taxon>
        <taxon>Vertebrata</taxon>
        <taxon>Euteleostomi</taxon>
        <taxon>Mammalia</taxon>
        <taxon>Eutheria</taxon>
        <taxon>Laurasiatheria</taxon>
        <taxon>Carnivora</taxon>
        <taxon>Caniformia</taxon>
        <taxon>Pinnipedia</taxon>
        <taxon>Otariidae</taxon>
        <taxon>Zalophus</taxon>
    </lineage>
</organism>
<accession>A0A6J2AUV2</accession>
<feature type="region of interest" description="Disordered" evidence="1">
    <location>
        <begin position="175"/>
        <end position="231"/>
    </location>
</feature>
<evidence type="ECO:0000256" key="3">
    <source>
        <dbReference type="SAM" id="SignalP"/>
    </source>
</evidence>
<dbReference type="CTD" id="339168"/>
<keyword evidence="4" id="KW-1185">Reference proteome</keyword>
<evidence type="ECO:0000256" key="1">
    <source>
        <dbReference type="SAM" id="MobiDB-lite"/>
    </source>
</evidence>
<proteinExistence type="predicted"/>
<dbReference type="GO" id="GO:0097524">
    <property type="term" value="C:sperm plasma membrane"/>
    <property type="evidence" value="ECO:0007669"/>
    <property type="project" value="InterPro"/>
</dbReference>
<name>A0A6J2AUV2_ZALCA</name>
<evidence type="ECO:0000313" key="5">
    <source>
        <dbReference type="RefSeq" id="XP_027423345.2"/>
    </source>
</evidence>
<dbReference type="Pfam" id="PF15203">
    <property type="entry name" value="TMEM95"/>
    <property type="match status" value="1"/>
</dbReference>
<evidence type="ECO:0000256" key="2">
    <source>
        <dbReference type="SAM" id="Phobius"/>
    </source>
</evidence>
<feature type="compositionally biased region" description="Basic and acidic residues" evidence="1">
    <location>
        <begin position="188"/>
        <end position="204"/>
    </location>
</feature>
<feature type="signal peptide" evidence="3">
    <location>
        <begin position="1"/>
        <end position="16"/>
    </location>
</feature>
<reference evidence="5" key="1">
    <citation type="submission" date="2025-08" db="UniProtKB">
        <authorList>
            <consortium name="RefSeq"/>
        </authorList>
    </citation>
    <scope>IDENTIFICATION</scope>
    <source>
        <tissue evidence="5">Blood</tissue>
    </source>
</reference>
<dbReference type="GeneID" id="113907854"/>
<keyword evidence="2" id="KW-1133">Transmembrane helix</keyword>
<dbReference type="PANTHER" id="PTHR38808">
    <property type="entry name" value="TRANSMEMBRANE PROTEIN 95"/>
    <property type="match status" value="1"/>
</dbReference>
<dbReference type="AlphaFoldDB" id="A0A6J2AUV2"/>
<gene>
    <name evidence="5" type="primary">TMEM95</name>
</gene>
<dbReference type="InterPro" id="IPR027984">
    <property type="entry name" value="TMEM95"/>
</dbReference>
<evidence type="ECO:0000313" key="4">
    <source>
        <dbReference type="Proteomes" id="UP000515165"/>
    </source>
</evidence>
<protein>
    <submittedName>
        <fullName evidence="5">Transmembrane protein 95 isoform X1</fullName>
    </submittedName>
</protein>
<dbReference type="PANTHER" id="PTHR38808:SF1">
    <property type="entry name" value="SPERM-EGG FUSION PROTEIN TMEM95"/>
    <property type="match status" value="1"/>
</dbReference>
<dbReference type="GO" id="GO:0002080">
    <property type="term" value="C:acrosomal membrane"/>
    <property type="evidence" value="ECO:0007669"/>
    <property type="project" value="TreeGrafter"/>
</dbReference>
<keyword evidence="2" id="KW-0472">Membrane</keyword>
<keyword evidence="2 5" id="KW-0812">Transmembrane</keyword>
<feature type="transmembrane region" description="Helical" evidence="2">
    <location>
        <begin position="146"/>
        <end position="165"/>
    </location>
</feature>
<dbReference type="KEGG" id="zca:113907854"/>
<dbReference type="GO" id="GO:0007342">
    <property type="term" value="P:fusion of sperm to egg plasma membrane involved in single fertilization"/>
    <property type="evidence" value="ECO:0007669"/>
    <property type="project" value="InterPro"/>
</dbReference>
<dbReference type="Proteomes" id="UP000515165">
    <property type="component" value="Chromosome 16"/>
</dbReference>
<dbReference type="OrthoDB" id="9936222at2759"/>
<keyword evidence="3" id="KW-0732">Signal</keyword>
<sequence>MWTLALGGVFLATAQACVLCHLSARDLSARLAQLCSRVEVLWKDCGTSWSFPAFALDEASMNKVIEKTHRVLRVMEIKGSLSSLPLYWRWLQNTKLPAYTREALCAPACRGSTILYNCSTCQEFKVRCWPRKRCLPGSHDLWEAKILLLSVLVAALLLGVMSLVVESRYIEAERTSEDPDSLPASSSSKDHDESSYIEAERTSEDPDSLLASSSSKDHDESTSLGEDQPAP</sequence>
<feature type="chain" id="PRO_5028475059" evidence="3">
    <location>
        <begin position="17"/>
        <end position="231"/>
    </location>
</feature>
<dbReference type="RefSeq" id="XP_027423345.2">
    <property type="nucleotide sequence ID" value="XM_027567544.2"/>
</dbReference>